<evidence type="ECO:0000256" key="1">
    <source>
        <dbReference type="ARBA" id="ARBA00004141"/>
    </source>
</evidence>
<organism evidence="7 8">
    <name type="scientific">Streptomyces montanisoli</name>
    <dbReference type="NCBI Taxonomy" id="2798581"/>
    <lineage>
        <taxon>Bacteria</taxon>
        <taxon>Bacillati</taxon>
        <taxon>Actinomycetota</taxon>
        <taxon>Actinomycetes</taxon>
        <taxon>Kitasatosporales</taxon>
        <taxon>Streptomycetaceae</taxon>
        <taxon>Streptomyces</taxon>
    </lineage>
</organism>
<keyword evidence="8" id="KW-1185">Reference proteome</keyword>
<evidence type="ECO:0000256" key="4">
    <source>
        <dbReference type="ARBA" id="ARBA00023136"/>
    </source>
</evidence>
<sequence>MSTTVTRSTTAVSRTAALARAEVTLLVRNRTALFTALALPPAMIGVAKTSLDRSGATAKTGLSQGELLLTGGVVMVLTLVVYTTLVAAYVSRREELVLKRLRTGEVRDAEILGATAVPAAAIAVVQIALLVALGAALWGGRLPQRPGLMLAGVVLGTVMTAALAAATAAVTRTVESAQVTALPLILVALVGSGVAVPLEVFPDGVAQVLRALPLTPVADLVRGGWVGGMGAGEALRALGTALAWTVLSVFAVRRWFRWEPRG</sequence>
<keyword evidence="3 5" id="KW-1133">Transmembrane helix</keyword>
<dbReference type="PANTHER" id="PTHR43027:SF2">
    <property type="entry name" value="TRANSPORT PERMEASE PROTEIN"/>
    <property type="match status" value="1"/>
</dbReference>
<dbReference type="Pfam" id="PF01061">
    <property type="entry name" value="ABC2_membrane"/>
    <property type="match status" value="1"/>
</dbReference>
<comment type="caution">
    <text evidence="5">Lacks conserved residue(s) required for the propagation of feature annotation.</text>
</comment>
<reference evidence="7" key="1">
    <citation type="submission" date="2021-03" db="EMBL/GenBank/DDBJ databases">
        <title>Whole genome sequence of Streptomyces bomunensis MMS17-BM035.</title>
        <authorList>
            <person name="Lee J.H."/>
        </authorList>
    </citation>
    <scope>NUCLEOTIDE SEQUENCE</scope>
    <source>
        <strain evidence="7">MMS17-BM035</strain>
    </source>
</reference>
<gene>
    <name evidence="7" type="ORF">JFN87_23075</name>
</gene>
<feature type="transmembrane region" description="Helical" evidence="5">
    <location>
        <begin position="182"/>
        <end position="201"/>
    </location>
</feature>
<dbReference type="InterPro" id="IPR047817">
    <property type="entry name" value="ABC2_TM_bact-type"/>
</dbReference>
<evidence type="ECO:0000256" key="2">
    <source>
        <dbReference type="ARBA" id="ARBA00022692"/>
    </source>
</evidence>
<dbReference type="InterPro" id="IPR052902">
    <property type="entry name" value="ABC-2_transporter"/>
</dbReference>
<dbReference type="InterPro" id="IPR013525">
    <property type="entry name" value="ABC2_TM"/>
</dbReference>
<keyword evidence="4 5" id="KW-0472">Membrane</keyword>
<dbReference type="RefSeq" id="WP_209342858.1">
    <property type="nucleotide sequence ID" value="NZ_JAGIQL010000111.1"/>
</dbReference>
<comment type="similarity">
    <text evidence="5">Belongs to the ABC-2 integral membrane protein family.</text>
</comment>
<dbReference type="EMBL" id="JAGIQL010000111">
    <property type="protein sequence ID" value="MBP0460353.1"/>
    <property type="molecule type" value="Genomic_DNA"/>
</dbReference>
<dbReference type="GO" id="GO:0005886">
    <property type="term" value="C:plasma membrane"/>
    <property type="evidence" value="ECO:0007669"/>
    <property type="project" value="UniProtKB-SubCell"/>
</dbReference>
<comment type="caution">
    <text evidence="7">The sequence shown here is derived from an EMBL/GenBank/DDBJ whole genome shotgun (WGS) entry which is preliminary data.</text>
</comment>
<evidence type="ECO:0000259" key="6">
    <source>
        <dbReference type="PROSITE" id="PS51012"/>
    </source>
</evidence>
<dbReference type="GO" id="GO:0140359">
    <property type="term" value="F:ABC-type transporter activity"/>
    <property type="evidence" value="ECO:0007669"/>
    <property type="project" value="InterPro"/>
</dbReference>
<evidence type="ECO:0000256" key="5">
    <source>
        <dbReference type="RuleBase" id="RU361157"/>
    </source>
</evidence>
<dbReference type="Proteomes" id="UP000670475">
    <property type="component" value="Unassembled WGS sequence"/>
</dbReference>
<feature type="transmembrane region" description="Helical" evidence="5">
    <location>
        <begin position="67"/>
        <end position="90"/>
    </location>
</feature>
<proteinExistence type="inferred from homology"/>
<evidence type="ECO:0000313" key="8">
    <source>
        <dbReference type="Proteomes" id="UP000670475"/>
    </source>
</evidence>
<feature type="transmembrane region" description="Helical" evidence="5">
    <location>
        <begin position="111"/>
        <end position="136"/>
    </location>
</feature>
<comment type="subcellular location">
    <subcellularLocation>
        <location evidence="5">Cell membrane</location>
        <topology evidence="5">Multi-pass membrane protein</topology>
    </subcellularLocation>
    <subcellularLocation>
        <location evidence="1">Membrane</location>
        <topology evidence="1">Multi-pass membrane protein</topology>
    </subcellularLocation>
</comment>
<keyword evidence="5" id="KW-1003">Cell membrane</keyword>
<keyword evidence="5" id="KW-0813">Transport</keyword>
<dbReference type="PANTHER" id="PTHR43027">
    <property type="entry name" value="DOXORUBICIN RESISTANCE ABC TRANSPORTER PERMEASE PROTEIN DRRC-RELATED"/>
    <property type="match status" value="1"/>
</dbReference>
<accession>A0A940MKV4</accession>
<feature type="transmembrane region" description="Helical" evidence="5">
    <location>
        <begin position="148"/>
        <end position="170"/>
    </location>
</feature>
<name>A0A940MKV4_9ACTN</name>
<keyword evidence="2 5" id="KW-0812">Transmembrane</keyword>
<dbReference type="PROSITE" id="PS51012">
    <property type="entry name" value="ABC_TM2"/>
    <property type="match status" value="1"/>
</dbReference>
<evidence type="ECO:0000313" key="7">
    <source>
        <dbReference type="EMBL" id="MBP0460353.1"/>
    </source>
</evidence>
<dbReference type="AlphaFoldDB" id="A0A940MKV4"/>
<protein>
    <recommendedName>
        <fullName evidence="5">Transport permease protein</fullName>
    </recommendedName>
</protein>
<feature type="domain" description="ABC transmembrane type-2" evidence="6">
    <location>
        <begin position="31"/>
        <end position="255"/>
    </location>
</feature>
<feature type="transmembrane region" description="Helical" evidence="5">
    <location>
        <begin position="234"/>
        <end position="252"/>
    </location>
</feature>
<evidence type="ECO:0000256" key="3">
    <source>
        <dbReference type="ARBA" id="ARBA00022989"/>
    </source>
</evidence>